<evidence type="ECO:0000313" key="3">
    <source>
        <dbReference type="EMBL" id="CAI9948765.1"/>
    </source>
</evidence>
<accession>A0AA86PYL6</accession>
<evidence type="ECO:0000313" key="6">
    <source>
        <dbReference type="EMBL" id="CAL6082349.1"/>
    </source>
</evidence>
<evidence type="ECO:0000313" key="2">
    <source>
        <dbReference type="EMBL" id="CAI9930567.1"/>
    </source>
</evidence>
<protein>
    <submittedName>
        <fullName evidence="3">Uncharacterized protein</fullName>
    </submittedName>
</protein>
<gene>
    <name evidence="2" type="ORF">HINF_LOCUS18212</name>
    <name evidence="1" type="ORF">HINF_LOCUS2162</name>
    <name evidence="5" type="ORF">HINF_LOCUS23799</name>
    <name evidence="4" type="ORF">HINF_LOCUS2844</name>
    <name evidence="3" type="ORF">HINF_LOCUS36410</name>
    <name evidence="6" type="ORF">HINF_LOCUS61141</name>
</gene>
<sequence>MILQVSLQLLHFGFEDTPEERQYPCIEKQNEYEIYKNGSTYDGAYKADNCNREQYKSEGYNDSHHHHPRGPDDEKCMYKESTGTCIITSIEYNNTVDDSLNIFMQFKPTAAKMKDSDVRTQLLIEDDNPSDNYLKKHNIYFGQEVKCVKRTLRKGHECYRIDWLFPELDLDRKGGTFIKDPHDGEGPRSM</sequence>
<reference evidence="4 7" key="2">
    <citation type="submission" date="2024-07" db="EMBL/GenBank/DDBJ databases">
        <authorList>
            <person name="Akdeniz Z."/>
        </authorList>
    </citation>
    <scope>NUCLEOTIDE SEQUENCE [LARGE SCALE GENOMIC DNA]</scope>
</reference>
<name>A0AA86PYL6_9EUKA</name>
<evidence type="ECO:0000313" key="7">
    <source>
        <dbReference type="Proteomes" id="UP001642409"/>
    </source>
</evidence>
<evidence type="ECO:0000313" key="5">
    <source>
        <dbReference type="EMBL" id="CAL6013458.1"/>
    </source>
</evidence>
<dbReference type="EMBL" id="CATOUU010000790">
    <property type="protein sequence ID" value="CAI9948765.1"/>
    <property type="molecule type" value="Genomic_DNA"/>
</dbReference>
<dbReference type="Proteomes" id="UP001642409">
    <property type="component" value="Unassembled WGS sequence"/>
</dbReference>
<dbReference type="EMBL" id="CAXDID020000068">
    <property type="protein sequence ID" value="CAL6013458.1"/>
    <property type="molecule type" value="Genomic_DNA"/>
</dbReference>
<dbReference type="AlphaFoldDB" id="A0AA86PYL6"/>
<evidence type="ECO:0000313" key="4">
    <source>
        <dbReference type="EMBL" id="CAL5974420.1"/>
    </source>
</evidence>
<organism evidence="3">
    <name type="scientific">Hexamita inflata</name>
    <dbReference type="NCBI Taxonomy" id="28002"/>
    <lineage>
        <taxon>Eukaryota</taxon>
        <taxon>Metamonada</taxon>
        <taxon>Diplomonadida</taxon>
        <taxon>Hexamitidae</taxon>
        <taxon>Hexamitinae</taxon>
        <taxon>Hexamita</taxon>
    </lineage>
</organism>
<dbReference type="EMBL" id="CAXDID020000005">
    <property type="protein sequence ID" value="CAL5974420.1"/>
    <property type="molecule type" value="Genomic_DNA"/>
</dbReference>
<dbReference type="EMBL" id="CATOUU010000464">
    <property type="protein sequence ID" value="CAI9930567.1"/>
    <property type="molecule type" value="Genomic_DNA"/>
</dbReference>
<comment type="caution">
    <text evidence="3">The sequence shown here is derived from an EMBL/GenBank/DDBJ whole genome shotgun (WGS) entry which is preliminary data.</text>
</comment>
<dbReference type="EMBL" id="CAXDID020000363">
    <property type="protein sequence ID" value="CAL6082349.1"/>
    <property type="molecule type" value="Genomic_DNA"/>
</dbReference>
<evidence type="ECO:0000313" key="1">
    <source>
        <dbReference type="EMBL" id="CAI9914517.1"/>
    </source>
</evidence>
<keyword evidence="7" id="KW-1185">Reference proteome</keyword>
<reference evidence="3" key="1">
    <citation type="submission" date="2023-06" db="EMBL/GenBank/DDBJ databases">
        <authorList>
            <person name="Kurt Z."/>
        </authorList>
    </citation>
    <scope>NUCLEOTIDE SEQUENCE</scope>
</reference>
<proteinExistence type="predicted"/>
<dbReference type="EMBL" id="CATOUU010000051">
    <property type="protein sequence ID" value="CAI9914517.1"/>
    <property type="molecule type" value="Genomic_DNA"/>
</dbReference>